<name>N6WXM8_9GAMM</name>
<dbReference type="AlphaFoldDB" id="N6WXM8"/>
<dbReference type="Pfam" id="PF13719">
    <property type="entry name" value="Zn_ribbon_5"/>
    <property type="match status" value="1"/>
</dbReference>
<dbReference type="RefSeq" id="WP_004580112.1">
    <property type="nucleotide sequence ID" value="NZ_AP028878.1"/>
</dbReference>
<feature type="compositionally biased region" description="Basic and acidic residues" evidence="1">
    <location>
        <begin position="169"/>
        <end position="189"/>
    </location>
</feature>
<feature type="compositionally biased region" description="Acidic residues" evidence="1">
    <location>
        <begin position="121"/>
        <end position="144"/>
    </location>
</feature>
<dbReference type="InterPro" id="IPR021834">
    <property type="entry name" value="DUF3426"/>
</dbReference>
<evidence type="ECO:0000313" key="5">
    <source>
        <dbReference type="Proteomes" id="UP000013165"/>
    </source>
</evidence>
<proteinExistence type="predicted"/>
<dbReference type="STRING" id="626887.J057_10736"/>
<evidence type="ECO:0000256" key="1">
    <source>
        <dbReference type="SAM" id="MobiDB-lite"/>
    </source>
</evidence>
<feature type="region of interest" description="Disordered" evidence="1">
    <location>
        <begin position="47"/>
        <end position="247"/>
    </location>
</feature>
<dbReference type="EMBL" id="APLQ01000011">
    <property type="protein sequence ID" value="ENO15822.1"/>
    <property type="molecule type" value="Genomic_DNA"/>
</dbReference>
<keyword evidence="2" id="KW-0812">Transmembrane</keyword>
<comment type="caution">
    <text evidence="4">The sequence shown here is derived from an EMBL/GenBank/DDBJ whole genome shotgun (WGS) entry which is preliminary data.</text>
</comment>
<feature type="domain" description="Zinc finger/thioredoxin putative" evidence="3">
    <location>
        <begin position="8"/>
        <end position="42"/>
    </location>
</feature>
<keyword evidence="5" id="KW-1185">Reference proteome</keyword>
<dbReference type="eggNOG" id="COG1273">
    <property type="taxonomic scope" value="Bacteria"/>
</dbReference>
<dbReference type="Pfam" id="PF11906">
    <property type="entry name" value="DUF3426"/>
    <property type="match status" value="1"/>
</dbReference>
<dbReference type="OrthoDB" id="5294582at2"/>
<evidence type="ECO:0000259" key="3">
    <source>
        <dbReference type="Pfam" id="PF13719"/>
    </source>
</evidence>
<dbReference type="Proteomes" id="UP000013165">
    <property type="component" value="Unassembled WGS sequence"/>
</dbReference>
<dbReference type="NCBIfam" id="TIGR02098">
    <property type="entry name" value="MJ0042_CXXC"/>
    <property type="match status" value="1"/>
</dbReference>
<dbReference type="HOGENOM" id="CLU_036053_2_0_6"/>
<keyword evidence="2" id="KW-1133">Transmembrane helix</keyword>
<feature type="transmembrane region" description="Helical" evidence="2">
    <location>
        <begin position="269"/>
        <end position="290"/>
    </location>
</feature>
<keyword evidence="2" id="KW-0472">Membrane</keyword>
<gene>
    <name evidence="4" type="ORF">J057_10736</name>
</gene>
<feature type="compositionally biased region" description="Acidic residues" evidence="1">
    <location>
        <begin position="75"/>
        <end position="89"/>
    </location>
</feature>
<protein>
    <submittedName>
        <fullName evidence="4">DUF3426 domain-containing protein</fullName>
    </submittedName>
</protein>
<sequence length="423" mass="46966">MSQSSTLTRCPHCETRFRVTEEQLGIARGKVRCGNCMQVFNALEHSEPDAPAGTPPAKADTAQSSESGGGRFQVEEEFIFEDDPEEDAAEGNYAGTKTSFSEDELSDSFLNFDETKKGGFDDDDDEISSDVDESWAEAMLDEDERLSRKRSAAAQAPKTEPQRPTPEPQKARPEEKPKVPEKPAYRPEPEPEPPTPPSRSRATEEAPRFELTDQDTPDDTLSATPTHHEEPDEPLAATRRVGGATPYDNLRYEPIAVDGERRSWVRKTLWTLIILALLGGLISQVVYFQIDRLSSIPELRPYYEQGCDILGCELPPLVAIDHIQSQKLVVRTDPQTRDTLIVDAVITNQAGFEQPFPNIGLTFSNLNGDVVAQSVFEPDEYLSGDAQQMESMPSQTPIHISISIRDPGRDAVNYNLTFLARGK</sequence>
<reference evidence="4 5" key="1">
    <citation type="journal article" date="2013" name="Genome Announc.">
        <title>Genome Sequence of the Polycyclic Aromatic Hydrocarbon-Degrading Bacterium Strain Marinobacter nanhaiticus D15-8WT.</title>
        <authorList>
            <person name="Cui Z."/>
            <person name="Gao W."/>
            <person name="Li Q."/>
            <person name="Xu G."/>
            <person name="Zheng L."/>
        </authorList>
    </citation>
    <scope>NUCLEOTIDE SEQUENCE [LARGE SCALE GENOMIC DNA]</scope>
    <source>
        <strain evidence="4 5">D15-8W</strain>
    </source>
</reference>
<feature type="compositionally biased region" description="Basic and acidic residues" evidence="1">
    <location>
        <begin position="201"/>
        <end position="211"/>
    </location>
</feature>
<dbReference type="InterPro" id="IPR011723">
    <property type="entry name" value="Znf/thioredoxin_put"/>
</dbReference>
<dbReference type="PATRIC" id="fig|626887.3.peg.2151"/>
<organism evidence="4 5">
    <name type="scientific">Marinobacter nanhaiticus D15-8W</name>
    <dbReference type="NCBI Taxonomy" id="626887"/>
    <lineage>
        <taxon>Bacteria</taxon>
        <taxon>Pseudomonadati</taxon>
        <taxon>Pseudomonadota</taxon>
        <taxon>Gammaproteobacteria</taxon>
        <taxon>Pseudomonadales</taxon>
        <taxon>Marinobacteraceae</taxon>
        <taxon>Marinobacter</taxon>
    </lineage>
</organism>
<accession>N6WXM8</accession>
<evidence type="ECO:0000313" key="4">
    <source>
        <dbReference type="EMBL" id="ENO15822.1"/>
    </source>
</evidence>
<evidence type="ECO:0000256" key="2">
    <source>
        <dbReference type="SAM" id="Phobius"/>
    </source>
</evidence>